<evidence type="ECO:0000313" key="3">
    <source>
        <dbReference type="Proteomes" id="UP000800097"/>
    </source>
</evidence>
<dbReference type="Proteomes" id="UP000800097">
    <property type="component" value="Unassembled WGS sequence"/>
</dbReference>
<dbReference type="AlphaFoldDB" id="A0A6A6JLB8"/>
<keyword evidence="1" id="KW-1133">Transmembrane helix</keyword>
<protein>
    <submittedName>
        <fullName evidence="2">Uncharacterized protein</fullName>
    </submittedName>
</protein>
<feature type="transmembrane region" description="Helical" evidence="1">
    <location>
        <begin position="103"/>
        <end position="123"/>
    </location>
</feature>
<keyword evidence="1" id="KW-0812">Transmembrane</keyword>
<proteinExistence type="predicted"/>
<keyword evidence="1" id="KW-0472">Membrane</keyword>
<organism evidence="2 3">
    <name type="scientific">Westerdykella ornata</name>
    <dbReference type="NCBI Taxonomy" id="318751"/>
    <lineage>
        <taxon>Eukaryota</taxon>
        <taxon>Fungi</taxon>
        <taxon>Dikarya</taxon>
        <taxon>Ascomycota</taxon>
        <taxon>Pezizomycotina</taxon>
        <taxon>Dothideomycetes</taxon>
        <taxon>Pleosporomycetidae</taxon>
        <taxon>Pleosporales</taxon>
        <taxon>Sporormiaceae</taxon>
        <taxon>Westerdykella</taxon>
    </lineage>
</organism>
<sequence length="128" mass="14585">MTIEAQANSGSTWQFHLCGKFQDLRSRWTLVPPDVLIQWKSYSRMRSSTDVGVAFIGTSAVNRWKRNSGQRWIASKSNLDQEFSGFGAMSPESPSRAIELGDAWFLLINILPVLCCYPVYTLCTRKFR</sequence>
<keyword evidence="3" id="KW-1185">Reference proteome</keyword>
<dbReference type="RefSeq" id="XP_033654841.1">
    <property type="nucleotide sequence ID" value="XM_033794415.1"/>
</dbReference>
<reference evidence="2" key="1">
    <citation type="journal article" date="2020" name="Stud. Mycol.">
        <title>101 Dothideomycetes genomes: a test case for predicting lifestyles and emergence of pathogens.</title>
        <authorList>
            <person name="Haridas S."/>
            <person name="Albert R."/>
            <person name="Binder M."/>
            <person name="Bloem J."/>
            <person name="Labutti K."/>
            <person name="Salamov A."/>
            <person name="Andreopoulos B."/>
            <person name="Baker S."/>
            <person name="Barry K."/>
            <person name="Bills G."/>
            <person name="Bluhm B."/>
            <person name="Cannon C."/>
            <person name="Castanera R."/>
            <person name="Culley D."/>
            <person name="Daum C."/>
            <person name="Ezra D."/>
            <person name="Gonzalez J."/>
            <person name="Henrissat B."/>
            <person name="Kuo A."/>
            <person name="Liang C."/>
            <person name="Lipzen A."/>
            <person name="Lutzoni F."/>
            <person name="Magnuson J."/>
            <person name="Mondo S."/>
            <person name="Nolan M."/>
            <person name="Ohm R."/>
            <person name="Pangilinan J."/>
            <person name="Park H.-J."/>
            <person name="Ramirez L."/>
            <person name="Alfaro M."/>
            <person name="Sun H."/>
            <person name="Tritt A."/>
            <person name="Yoshinaga Y."/>
            <person name="Zwiers L.-H."/>
            <person name="Turgeon B."/>
            <person name="Goodwin S."/>
            <person name="Spatafora J."/>
            <person name="Crous P."/>
            <person name="Grigoriev I."/>
        </authorList>
    </citation>
    <scope>NUCLEOTIDE SEQUENCE</scope>
    <source>
        <strain evidence="2">CBS 379.55</strain>
    </source>
</reference>
<dbReference type="EMBL" id="ML986490">
    <property type="protein sequence ID" value="KAF2277302.1"/>
    <property type="molecule type" value="Genomic_DNA"/>
</dbReference>
<dbReference type="GeneID" id="54547590"/>
<evidence type="ECO:0000313" key="2">
    <source>
        <dbReference type="EMBL" id="KAF2277302.1"/>
    </source>
</evidence>
<gene>
    <name evidence="2" type="ORF">EI97DRAFT_287213</name>
</gene>
<accession>A0A6A6JLB8</accession>
<evidence type="ECO:0000256" key="1">
    <source>
        <dbReference type="SAM" id="Phobius"/>
    </source>
</evidence>
<name>A0A6A6JLB8_WESOR</name>